<protein>
    <recommendedName>
        <fullName evidence="8">Peptidase A1 domain-containing protein</fullName>
    </recommendedName>
</protein>
<sequence length="458" mass="49199">MHLIRGALSFLILSSVTVASPKPLSESSITVNQVPKPVVHYHQQVILHHGIASYAKALSKYGASEEKVANLRTLALRHGIPRTNPNSKANSRPRSTRRQATSSKVPDAQCTAGPQTAGPILTIPDTYDEQYVSQVTIGSRTFWVDFDTGSSDFWVFGPNVTTTIASNQTVWAPSSTSTELSGQSWYVTYGDGSFAGGSVWTDEVGLGAVKVPQASIEIADFASGTFDAPSSGILGLGFDSNNMVSPNQQPTIFTTLITSGLISRPVVAADLKHNAPGSYTFGDTPWWQHSGSITYTSTDPSDGYWMITPLSYSVSGGKNTTITTTTTSLRGAVDTGTTLILIDDATAAWYWGQVSGAVLDVDNYGGWIFDCNETLPDFKLVIGEQGKATYTATVPGAYMNYAPLPQQNKCYGAMQPLFNQIPFNVYGDILLKSVFVVFDRGTTANQKPRVGFADKSGY</sequence>
<dbReference type="PROSITE" id="PS51767">
    <property type="entry name" value="PEPTIDASE_A1"/>
    <property type="match status" value="1"/>
</dbReference>
<name>A0A8H3IKC0_9LECA</name>
<comment type="similarity">
    <text evidence="1 5">Belongs to the peptidase A1 family.</text>
</comment>
<feature type="domain" description="Peptidase A1" evidence="8">
    <location>
        <begin position="131"/>
        <end position="453"/>
    </location>
</feature>
<dbReference type="InterPro" id="IPR001461">
    <property type="entry name" value="Aspartic_peptidase_A1"/>
</dbReference>
<keyword evidence="7" id="KW-0732">Signal</keyword>
<dbReference type="InterPro" id="IPR021109">
    <property type="entry name" value="Peptidase_aspartic_dom_sf"/>
</dbReference>
<evidence type="ECO:0000256" key="4">
    <source>
        <dbReference type="ARBA" id="ARBA00022801"/>
    </source>
</evidence>
<feature type="compositionally biased region" description="Polar residues" evidence="6">
    <location>
        <begin position="83"/>
        <end position="104"/>
    </location>
</feature>
<evidence type="ECO:0000313" key="9">
    <source>
        <dbReference type="EMBL" id="CAF9924055.1"/>
    </source>
</evidence>
<dbReference type="Proteomes" id="UP000664169">
    <property type="component" value="Unassembled WGS sequence"/>
</dbReference>
<dbReference type="CDD" id="cd06097">
    <property type="entry name" value="Aspergillopepsin_like"/>
    <property type="match status" value="1"/>
</dbReference>
<evidence type="ECO:0000256" key="2">
    <source>
        <dbReference type="ARBA" id="ARBA00022670"/>
    </source>
</evidence>
<feature type="chain" id="PRO_5034851908" description="Peptidase A1 domain-containing protein" evidence="7">
    <location>
        <begin position="20"/>
        <end position="458"/>
    </location>
</feature>
<dbReference type="InterPro" id="IPR033121">
    <property type="entry name" value="PEPTIDASE_A1"/>
</dbReference>
<dbReference type="InterPro" id="IPR001969">
    <property type="entry name" value="Aspartic_peptidase_AS"/>
</dbReference>
<evidence type="ECO:0000259" key="8">
    <source>
        <dbReference type="PROSITE" id="PS51767"/>
    </source>
</evidence>
<dbReference type="EMBL" id="CAJPDQ010000020">
    <property type="protein sequence ID" value="CAF9924055.1"/>
    <property type="molecule type" value="Genomic_DNA"/>
</dbReference>
<dbReference type="InterPro" id="IPR034163">
    <property type="entry name" value="Aspergillopepsin-like_cat_dom"/>
</dbReference>
<dbReference type="AlphaFoldDB" id="A0A8H3IKC0"/>
<dbReference type="PANTHER" id="PTHR47966">
    <property type="entry name" value="BETA-SITE APP-CLEAVING ENZYME, ISOFORM A-RELATED"/>
    <property type="match status" value="1"/>
</dbReference>
<comment type="caution">
    <text evidence="9">The sequence shown here is derived from an EMBL/GenBank/DDBJ whole genome shotgun (WGS) entry which is preliminary data.</text>
</comment>
<dbReference type="OrthoDB" id="2747330at2759"/>
<dbReference type="PRINTS" id="PR00792">
    <property type="entry name" value="PEPSIN"/>
</dbReference>
<evidence type="ECO:0000256" key="3">
    <source>
        <dbReference type="ARBA" id="ARBA00022750"/>
    </source>
</evidence>
<evidence type="ECO:0000256" key="6">
    <source>
        <dbReference type="SAM" id="MobiDB-lite"/>
    </source>
</evidence>
<keyword evidence="4 5" id="KW-0378">Hydrolase</keyword>
<evidence type="ECO:0000256" key="7">
    <source>
        <dbReference type="SAM" id="SignalP"/>
    </source>
</evidence>
<accession>A0A8H3IKC0</accession>
<dbReference type="PROSITE" id="PS00141">
    <property type="entry name" value="ASP_PROTEASE"/>
    <property type="match status" value="1"/>
</dbReference>
<keyword evidence="3 5" id="KW-0064">Aspartyl protease</keyword>
<evidence type="ECO:0000313" key="10">
    <source>
        <dbReference type="Proteomes" id="UP000664169"/>
    </source>
</evidence>
<dbReference type="Gene3D" id="2.40.70.10">
    <property type="entry name" value="Acid Proteases"/>
    <property type="match status" value="2"/>
</dbReference>
<dbReference type="Pfam" id="PF00026">
    <property type="entry name" value="Asp"/>
    <property type="match status" value="1"/>
</dbReference>
<dbReference type="GO" id="GO:0006508">
    <property type="term" value="P:proteolysis"/>
    <property type="evidence" value="ECO:0007669"/>
    <property type="project" value="UniProtKB-KW"/>
</dbReference>
<keyword evidence="10" id="KW-1185">Reference proteome</keyword>
<reference evidence="9" key="1">
    <citation type="submission" date="2021-03" db="EMBL/GenBank/DDBJ databases">
        <authorList>
            <person name="Tagirdzhanova G."/>
        </authorList>
    </citation>
    <scope>NUCLEOTIDE SEQUENCE</scope>
</reference>
<organism evidence="9 10">
    <name type="scientific">Gomphillus americanus</name>
    <dbReference type="NCBI Taxonomy" id="1940652"/>
    <lineage>
        <taxon>Eukaryota</taxon>
        <taxon>Fungi</taxon>
        <taxon>Dikarya</taxon>
        <taxon>Ascomycota</taxon>
        <taxon>Pezizomycotina</taxon>
        <taxon>Lecanoromycetes</taxon>
        <taxon>OSLEUM clade</taxon>
        <taxon>Ostropomycetidae</taxon>
        <taxon>Ostropales</taxon>
        <taxon>Graphidaceae</taxon>
        <taxon>Gomphilloideae</taxon>
        <taxon>Gomphillus</taxon>
    </lineage>
</organism>
<keyword evidence="2 5" id="KW-0645">Protease</keyword>
<dbReference type="GO" id="GO:0004190">
    <property type="term" value="F:aspartic-type endopeptidase activity"/>
    <property type="evidence" value="ECO:0007669"/>
    <property type="project" value="UniProtKB-KW"/>
</dbReference>
<feature type="signal peptide" evidence="7">
    <location>
        <begin position="1"/>
        <end position="19"/>
    </location>
</feature>
<evidence type="ECO:0000256" key="5">
    <source>
        <dbReference type="RuleBase" id="RU000454"/>
    </source>
</evidence>
<evidence type="ECO:0000256" key="1">
    <source>
        <dbReference type="ARBA" id="ARBA00007447"/>
    </source>
</evidence>
<proteinExistence type="inferred from homology"/>
<dbReference type="PANTHER" id="PTHR47966:SF2">
    <property type="entry name" value="ASPERGILLOPEPSIN-1-RELATED"/>
    <property type="match status" value="1"/>
</dbReference>
<feature type="region of interest" description="Disordered" evidence="6">
    <location>
        <begin position="77"/>
        <end position="118"/>
    </location>
</feature>
<gene>
    <name evidence="9" type="ORF">GOMPHAMPRED_003534</name>
</gene>
<dbReference type="SUPFAM" id="SSF50630">
    <property type="entry name" value="Acid proteases"/>
    <property type="match status" value="1"/>
</dbReference>